<dbReference type="AlphaFoldDB" id="A0A1I6A3H0"/>
<dbReference type="STRING" id="126156.SAMN05421670_3117"/>
<gene>
    <name evidence="1" type="ORF">SAMN05421670_3117</name>
</gene>
<accession>A0A1I6A3H0</accession>
<dbReference type="RefSeq" id="WP_322788090.1">
    <property type="nucleotide sequence ID" value="NZ_CP183885.1"/>
</dbReference>
<sequence length="55" mass="6371">MIYYLNIKKYREESITLIKKETKNTHCPYCKGEGYFQLRLGGSETCNCCNGSGRK</sequence>
<organism evidence="1 2">
    <name type="scientific">Psychrobacillus psychrotolerans</name>
    <dbReference type="NCBI Taxonomy" id="126156"/>
    <lineage>
        <taxon>Bacteria</taxon>
        <taxon>Bacillati</taxon>
        <taxon>Bacillota</taxon>
        <taxon>Bacilli</taxon>
        <taxon>Bacillales</taxon>
        <taxon>Bacillaceae</taxon>
        <taxon>Psychrobacillus</taxon>
    </lineage>
</organism>
<evidence type="ECO:0000313" key="2">
    <source>
        <dbReference type="Proteomes" id="UP000198734"/>
    </source>
</evidence>
<name>A0A1I6A3H0_9BACI</name>
<dbReference type="Pfam" id="PF17302">
    <property type="entry name" value="DUF5351"/>
    <property type="match status" value="1"/>
</dbReference>
<evidence type="ECO:0000313" key="1">
    <source>
        <dbReference type="EMBL" id="SFQ63143.1"/>
    </source>
</evidence>
<keyword evidence="2" id="KW-1185">Reference proteome</keyword>
<dbReference type="Proteomes" id="UP000198734">
    <property type="component" value="Unassembled WGS sequence"/>
</dbReference>
<protein>
    <submittedName>
        <fullName evidence="1">Uncharacterized protein</fullName>
    </submittedName>
</protein>
<reference evidence="2" key="1">
    <citation type="submission" date="2016-10" db="EMBL/GenBank/DDBJ databases">
        <authorList>
            <person name="Varghese N."/>
            <person name="Submissions S."/>
        </authorList>
    </citation>
    <scope>NUCLEOTIDE SEQUENCE [LARGE SCALE GENOMIC DNA]</scope>
    <source>
        <strain evidence="2">DSM 11706</strain>
    </source>
</reference>
<dbReference type="EMBL" id="FOXU01000006">
    <property type="protein sequence ID" value="SFQ63143.1"/>
    <property type="molecule type" value="Genomic_DNA"/>
</dbReference>
<proteinExistence type="predicted"/>
<dbReference type="InterPro" id="IPR035272">
    <property type="entry name" value="DUF5351"/>
</dbReference>